<dbReference type="PANTHER" id="PTHR48228:SF5">
    <property type="entry name" value="ALPHA-METHYLACYL-COA RACEMASE"/>
    <property type="match status" value="1"/>
</dbReference>
<dbReference type="EMBL" id="JAQQFN010000028">
    <property type="protein sequence ID" value="MFL9887464.1"/>
    <property type="molecule type" value="Genomic_DNA"/>
</dbReference>
<dbReference type="SUPFAM" id="SSF89796">
    <property type="entry name" value="CoA-transferase family III (CaiB/BaiF)"/>
    <property type="match status" value="1"/>
</dbReference>
<keyword evidence="2" id="KW-1185">Reference proteome</keyword>
<evidence type="ECO:0000313" key="1">
    <source>
        <dbReference type="EMBL" id="MFL9887464.1"/>
    </source>
</evidence>
<dbReference type="InterPro" id="IPR050509">
    <property type="entry name" value="CoA-transferase_III"/>
</dbReference>
<evidence type="ECO:0000313" key="2">
    <source>
        <dbReference type="Proteomes" id="UP001629249"/>
    </source>
</evidence>
<accession>A0ABW8ZW40</accession>
<dbReference type="PANTHER" id="PTHR48228">
    <property type="entry name" value="SUCCINYL-COA--D-CITRAMALATE COA-TRANSFERASE"/>
    <property type="match status" value="1"/>
</dbReference>
<sequence>MTTQTLTGLRVVNFGLNLPGPMLARRLAKRGAQVQHIEPPAGDPTCSMFVNPFGVPLLYQWLHQHSATMRLDLKRSDDLAAARTICSAADVIIDGFLPGTLARLGIDPDELRRGDPGLVYCAVVGYHDRKRAAWPGHDLNFLATSGLATSLRLSPDRPLPLFPIGDIAGGVLHAETEILAALVGRAAHGAGACLTVGIADALADLDVVSRISEVVPEDPSAMFLSGVYACYRLYWAANQTMLALGALEEKFWIRFCHLIDKPQLAEHQFATRHDGADTHAVVEAALLLRDAANWERLSLNSPCCLTQVA</sequence>
<dbReference type="InterPro" id="IPR023606">
    <property type="entry name" value="CoA-Trfase_III_dom_1_sf"/>
</dbReference>
<dbReference type="InterPro" id="IPR044855">
    <property type="entry name" value="CoA-Trfase_III_dom3_sf"/>
</dbReference>
<protein>
    <submittedName>
        <fullName evidence="1">CoA transferase</fullName>
    </submittedName>
</protein>
<dbReference type="Proteomes" id="UP001629249">
    <property type="component" value="Unassembled WGS sequence"/>
</dbReference>
<dbReference type="Pfam" id="PF02515">
    <property type="entry name" value="CoA_transf_3"/>
    <property type="match status" value="1"/>
</dbReference>
<dbReference type="GO" id="GO:0016740">
    <property type="term" value="F:transferase activity"/>
    <property type="evidence" value="ECO:0007669"/>
    <property type="project" value="UniProtKB-KW"/>
</dbReference>
<proteinExistence type="predicted"/>
<dbReference type="RefSeq" id="WP_408332557.1">
    <property type="nucleotide sequence ID" value="NZ_JAQQFH010000030.1"/>
</dbReference>
<name>A0ABW8ZW40_9BURK</name>
<dbReference type="Gene3D" id="3.30.1540.10">
    <property type="entry name" value="formyl-coa transferase, domain 3"/>
    <property type="match status" value="1"/>
</dbReference>
<keyword evidence="1" id="KW-0808">Transferase</keyword>
<gene>
    <name evidence="1" type="ORF">PQR66_30830</name>
</gene>
<comment type="caution">
    <text evidence="1">The sequence shown here is derived from an EMBL/GenBank/DDBJ whole genome shotgun (WGS) entry which is preliminary data.</text>
</comment>
<dbReference type="Gene3D" id="3.40.50.10540">
    <property type="entry name" value="Crotonobetainyl-coa:carnitine coa-transferase, domain 1"/>
    <property type="match status" value="1"/>
</dbReference>
<dbReference type="InterPro" id="IPR003673">
    <property type="entry name" value="CoA-Trfase_fam_III"/>
</dbReference>
<reference evidence="1 2" key="1">
    <citation type="journal article" date="2024" name="Chem. Sci.">
        <title>Discovery of megapolipeptins by genome mining of a Burkholderiales bacteria collection.</title>
        <authorList>
            <person name="Paulo B.S."/>
            <person name="Recchia M.J.J."/>
            <person name="Lee S."/>
            <person name="Fergusson C.H."/>
            <person name="Romanowski S.B."/>
            <person name="Hernandez A."/>
            <person name="Krull N."/>
            <person name="Liu D.Y."/>
            <person name="Cavanagh H."/>
            <person name="Bos A."/>
            <person name="Gray C.A."/>
            <person name="Murphy B.T."/>
            <person name="Linington R.G."/>
            <person name="Eustaquio A.S."/>
        </authorList>
    </citation>
    <scope>NUCLEOTIDE SEQUENCE [LARGE SCALE GENOMIC DNA]</scope>
    <source>
        <strain evidence="1 2">RL16-012-BIC-B</strain>
    </source>
</reference>
<organism evidence="1 2">
    <name type="scientific">Paraburkholderia agricolaris</name>
    <dbReference type="NCBI Taxonomy" id="2152888"/>
    <lineage>
        <taxon>Bacteria</taxon>
        <taxon>Pseudomonadati</taxon>
        <taxon>Pseudomonadota</taxon>
        <taxon>Betaproteobacteria</taxon>
        <taxon>Burkholderiales</taxon>
        <taxon>Burkholderiaceae</taxon>
        <taxon>Paraburkholderia</taxon>
    </lineage>
</organism>